<organism evidence="1">
    <name type="scientific">marine sediment metagenome</name>
    <dbReference type="NCBI Taxonomy" id="412755"/>
    <lineage>
        <taxon>unclassified sequences</taxon>
        <taxon>metagenomes</taxon>
        <taxon>ecological metagenomes</taxon>
    </lineage>
</organism>
<protein>
    <submittedName>
        <fullName evidence="1">Uncharacterized protein</fullName>
    </submittedName>
</protein>
<sequence length="100" mass="10678">MAALTDCPGLSHPLHPIAGFEQLTVSDSVKTLTVPKDAAVAIINVRDNDIYTRDDGTDVTTTVGTHHKADTEFAVCGSAMNRLTLIRDTGDAEVNISYYG</sequence>
<evidence type="ECO:0000313" key="1">
    <source>
        <dbReference type="EMBL" id="KKL49409.1"/>
    </source>
</evidence>
<accession>A0A0F9CJV5</accession>
<dbReference type="AlphaFoldDB" id="A0A0F9CJV5"/>
<comment type="caution">
    <text evidence="1">The sequence shown here is derived from an EMBL/GenBank/DDBJ whole genome shotgun (WGS) entry which is preliminary data.</text>
</comment>
<reference evidence="1" key="1">
    <citation type="journal article" date="2015" name="Nature">
        <title>Complex archaea that bridge the gap between prokaryotes and eukaryotes.</title>
        <authorList>
            <person name="Spang A."/>
            <person name="Saw J.H."/>
            <person name="Jorgensen S.L."/>
            <person name="Zaremba-Niedzwiedzka K."/>
            <person name="Martijn J."/>
            <person name="Lind A.E."/>
            <person name="van Eijk R."/>
            <person name="Schleper C."/>
            <person name="Guy L."/>
            <person name="Ettema T.J."/>
        </authorList>
    </citation>
    <scope>NUCLEOTIDE SEQUENCE</scope>
</reference>
<gene>
    <name evidence="1" type="ORF">LCGC14_2315840</name>
</gene>
<dbReference type="EMBL" id="LAZR01032968">
    <property type="protein sequence ID" value="KKL49409.1"/>
    <property type="molecule type" value="Genomic_DNA"/>
</dbReference>
<name>A0A0F9CJV5_9ZZZZ</name>
<proteinExistence type="predicted"/>
<feature type="non-terminal residue" evidence="1">
    <location>
        <position position="100"/>
    </location>
</feature>